<dbReference type="RefSeq" id="WP_163698855.1">
    <property type="nucleotide sequence ID" value="NZ_QXHD01000004.1"/>
</dbReference>
<proteinExistence type="predicted"/>
<comment type="caution">
    <text evidence="1">The sequence shown here is derived from an EMBL/GenBank/DDBJ whole genome shotgun (WGS) entry which is preliminary data.</text>
</comment>
<evidence type="ECO:0000313" key="1">
    <source>
        <dbReference type="EMBL" id="NEZ56869.1"/>
    </source>
</evidence>
<organism evidence="1 2">
    <name type="scientific">Adonisia turfae CCMR0081</name>
    <dbReference type="NCBI Taxonomy" id="2292702"/>
    <lineage>
        <taxon>Bacteria</taxon>
        <taxon>Bacillati</taxon>
        <taxon>Cyanobacteriota</taxon>
        <taxon>Adonisia</taxon>
        <taxon>Adonisia turfae</taxon>
    </lineage>
</organism>
<accession>A0A6M0RL41</accession>
<name>A0A6M0RL41_9CYAN</name>
<dbReference type="EMBL" id="QXHD01000004">
    <property type="protein sequence ID" value="NEZ56869.1"/>
    <property type="molecule type" value="Genomic_DNA"/>
</dbReference>
<keyword evidence="2" id="KW-1185">Reference proteome</keyword>
<dbReference type="Proteomes" id="UP000481033">
    <property type="component" value="Unassembled WGS sequence"/>
</dbReference>
<dbReference type="AlphaFoldDB" id="A0A6M0RL41"/>
<gene>
    <name evidence="1" type="ORF">DXZ20_14510</name>
</gene>
<reference evidence="1 2" key="1">
    <citation type="journal article" date="2020" name="Microb. Ecol.">
        <title>Ecogenomics of the Marine Benthic Filamentous Cyanobacterium Adonisia.</title>
        <authorList>
            <person name="Walter J.M."/>
            <person name="Coutinho F.H."/>
            <person name="Leomil L."/>
            <person name="Hargreaves P.I."/>
            <person name="Campeao M.E."/>
            <person name="Vieira V.V."/>
            <person name="Silva B.S."/>
            <person name="Fistarol G.O."/>
            <person name="Salomon P.S."/>
            <person name="Sawabe T."/>
            <person name="Mino S."/>
            <person name="Hosokawa M."/>
            <person name="Miyashita H."/>
            <person name="Maruyama F."/>
            <person name="van Verk M.C."/>
            <person name="Dutilh B.E."/>
            <person name="Thompson C.C."/>
            <person name="Thompson F.L."/>
        </authorList>
    </citation>
    <scope>NUCLEOTIDE SEQUENCE [LARGE SCALE GENOMIC DNA]</scope>
    <source>
        <strain evidence="1 2">CCMR0081</strain>
    </source>
</reference>
<protein>
    <submittedName>
        <fullName evidence="1">Uncharacterized protein</fullName>
    </submittedName>
</protein>
<sequence length="144" mass="15431">MTNTNTQVINENFQSIKAEGGRRTQKIGDILKSAFSEAISEVKEGASTVHPLAKDLADNAVQVVKEKGQEAYVNAKQAAQETATDEKDIVTQFKLKLQAIVEAIKATLLGKVKTADDETAAETVKLIEQETEVQTVVTVGSTAA</sequence>
<evidence type="ECO:0000313" key="2">
    <source>
        <dbReference type="Proteomes" id="UP000481033"/>
    </source>
</evidence>